<evidence type="ECO:0000256" key="7">
    <source>
        <dbReference type="ARBA" id="ARBA00023242"/>
    </source>
</evidence>
<dbReference type="GO" id="GO:0080142">
    <property type="term" value="P:regulation of salicylic acid biosynthetic process"/>
    <property type="evidence" value="ECO:0007669"/>
    <property type="project" value="TreeGrafter"/>
</dbReference>
<feature type="region of interest" description="Disordered" evidence="8">
    <location>
        <begin position="446"/>
        <end position="501"/>
    </location>
</feature>
<dbReference type="InterPro" id="IPR012416">
    <property type="entry name" value="CBP60"/>
</dbReference>
<evidence type="ECO:0000256" key="2">
    <source>
        <dbReference type="ARBA" id="ARBA00007214"/>
    </source>
</evidence>
<evidence type="ECO:0000259" key="11">
    <source>
        <dbReference type="Pfam" id="PF20452"/>
    </source>
</evidence>
<evidence type="ECO:0000259" key="10">
    <source>
        <dbReference type="Pfam" id="PF20451"/>
    </source>
</evidence>
<feature type="compositionally biased region" description="Low complexity" evidence="8">
    <location>
        <begin position="15"/>
        <end position="25"/>
    </location>
</feature>
<feature type="domain" description="Calmodulin binding protein C-terminal" evidence="11">
    <location>
        <begin position="352"/>
        <end position="416"/>
    </location>
</feature>
<evidence type="ECO:0000259" key="9">
    <source>
        <dbReference type="Pfam" id="PF07887"/>
    </source>
</evidence>
<dbReference type="Pfam" id="PF20452">
    <property type="entry name" value="Calmod_bind_C"/>
    <property type="match status" value="1"/>
</dbReference>
<evidence type="ECO:0000256" key="1">
    <source>
        <dbReference type="ARBA" id="ARBA00004123"/>
    </source>
</evidence>
<dbReference type="GO" id="GO:0043565">
    <property type="term" value="F:sequence-specific DNA binding"/>
    <property type="evidence" value="ECO:0007669"/>
    <property type="project" value="TreeGrafter"/>
</dbReference>
<dbReference type="Proteomes" id="UP001408789">
    <property type="component" value="Unassembled WGS sequence"/>
</dbReference>
<dbReference type="Pfam" id="PF07887">
    <property type="entry name" value="Calmodulin_bind"/>
    <property type="match status" value="1"/>
</dbReference>
<evidence type="ECO:0000256" key="6">
    <source>
        <dbReference type="ARBA" id="ARBA00023163"/>
    </source>
</evidence>
<dbReference type="AlphaFoldDB" id="A0AAP0DFD8"/>
<name>A0AAP0DFD8_9ASTR</name>
<proteinExistence type="inferred from homology"/>
<keyword evidence="4" id="KW-0238">DNA-binding</keyword>
<evidence type="ECO:0000256" key="5">
    <source>
        <dbReference type="ARBA" id="ARBA00023159"/>
    </source>
</evidence>
<reference evidence="12 13" key="1">
    <citation type="submission" date="2024-04" db="EMBL/GenBank/DDBJ databases">
        <title>The reference genome of an endangered Asteraceae, Deinandra increscens subsp. villosa, native to the Central Coast of California.</title>
        <authorList>
            <person name="Guilliams M."/>
            <person name="Hasenstab-Lehman K."/>
            <person name="Meyer R."/>
            <person name="Mcevoy S."/>
        </authorList>
    </citation>
    <scope>NUCLEOTIDE SEQUENCE [LARGE SCALE GENOMIC DNA]</scope>
    <source>
        <tissue evidence="12">Leaf</tissue>
    </source>
</reference>
<comment type="similarity">
    <text evidence="2">Belongs to the plant ACBP60 protein family.</text>
</comment>
<dbReference type="GO" id="GO:0003700">
    <property type="term" value="F:DNA-binding transcription factor activity"/>
    <property type="evidence" value="ECO:0007669"/>
    <property type="project" value="TreeGrafter"/>
</dbReference>
<gene>
    <name evidence="12" type="ORF">SSX86_007815</name>
</gene>
<dbReference type="GO" id="GO:0005516">
    <property type="term" value="F:calmodulin binding"/>
    <property type="evidence" value="ECO:0007669"/>
    <property type="project" value="InterPro"/>
</dbReference>
<evidence type="ECO:0000313" key="13">
    <source>
        <dbReference type="Proteomes" id="UP001408789"/>
    </source>
</evidence>
<protein>
    <submittedName>
        <fullName evidence="12">Uncharacterized protein</fullName>
    </submittedName>
</protein>
<keyword evidence="3" id="KW-0805">Transcription regulation</keyword>
<dbReference type="EMBL" id="JBCNJP010000009">
    <property type="protein sequence ID" value="KAK9073491.1"/>
    <property type="molecule type" value="Genomic_DNA"/>
</dbReference>
<dbReference type="InterPro" id="IPR046829">
    <property type="entry name" value="Calmod_bind_C"/>
</dbReference>
<feature type="domain" description="Calmodulin binding protein central" evidence="10">
    <location>
        <begin position="281"/>
        <end position="344"/>
    </location>
</feature>
<keyword evidence="13" id="KW-1185">Reference proteome</keyword>
<organism evidence="12 13">
    <name type="scientific">Deinandra increscens subsp. villosa</name>
    <dbReference type="NCBI Taxonomy" id="3103831"/>
    <lineage>
        <taxon>Eukaryota</taxon>
        <taxon>Viridiplantae</taxon>
        <taxon>Streptophyta</taxon>
        <taxon>Embryophyta</taxon>
        <taxon>Tracheophyta</taxon>
        <taxon>Spermatophyta</taxon>
        <taxon>Magnoliopsida</taxon>
        <taxon>eudicotyledons</taxon>
        <taxon>Gunneridae</taxon>
        <taxon>Pentapetalae</taxon>
        <taxon>asterids</taxon>
        <taxon>campanulids</taxon>
        <taxon>Asterales</taxon>
        <taxon>Asteraceae</taxon>
        <taxon>Asteroideae</taxon>
        <taxon>Heliantheae alliance</taxon>
        <taxon>Madieae</taxon>
        <taxon>Madiinae</taxon>
        <taxon>Deinandra</taxon>
    </lineage>
</organism>
<dbReference type="InterPro" id="IPR046830">
    <property type="entry name" value="Calmod_bind_M"/>
</dbReference>
<dbReference type="GO" id="GO:0005634">
    <property type="term" value="C:nucleus"/>
    <property type="evidence" value="ECO:0007669"/>
    <property type="project" value="UniProtKB-SubCell"/>
</dbReference>
<evidence type="ECO:0000256" key="8">
    <source>
        <dbReference type="SAM" id="MobiDB-lite"/>
    </source>
</evidence>
<comment type="caution">
    <text evidence="12">The sequence shown here is derived from an EMBL/GenBank/DDBJ whole genome shotgun (WGS) entry which is preliminary data.</text>
</comment>
<comment type="subcellular location">
    <subcellularLocation>
        <location evidence="1">Nucleus</location>
    </subcellularLocation>
</comment>
<evidence type="ECO:0000313" key="12">
    <source>
        <dbReference type="EMBL" id="KAK9073491.1"/>
    </source>
</evidence>
<evidence type="ECO:0000256" key="3">
    <source>
        <dbReference type="ARBA" id="ARBA00023015"/>
    </source>
</evidence>
<dbReference type="InterPro" id="IPR046831">
    <property type="entry name" value="Calmodulin_bind_N"/>
</dbReference>
<evidence type="ECO:0000256" key="4">
    <source>
        <dbReference type="ARBA" id="ARBA00023125"/>
    </source>
</evidence>
<feature type="compositionally biased region" description="Low complexity" evidence="8">
    <location>
        <begin position="459"/>
        <end position="468"/>
    </location>
</feature>
<dbReference type="PANTHER" id="PTHR31713">
    <property type="entry name" value="OS02G0177800 PROTEIN"/>
    <property type="match status" value="1"/>
</dbReference>
<dbReference type="PANTHER" id="PTHR31713:SF77">
    <property type="entry name" value="CALMODULIN-BINDING PROTEIN, REVERSE TRANSCRIPTASE, RNA-DEPENDENT DNA POLYMERASE-RELATED"/>
    <property type="match status" value="1"/>
</dbReference>
<keyword evidence="7" id="KW-0539">Nucleus</keyword>
<dbReference type="Pfam" id="PF20451">
    <property type="entry name" value="Calmod_bind_M"/>
    <property type="match status" value="1"/>
</dbReference>
<feature type="region of interest" description="Disordered" evidence="8">
    <location>
        <begin position="1"/>
        <end position="26"/>
    </location>
</feature>
<keyword evidence="5" id="KW-0010">Activator</keyword>
<accession>A0AAP0DFD8</accession>
<keyword evidence="6" id="KW-0804">Transcription</keyword>
<sequence length="568" mass="64078">MAVINQQVEEDDNNNESSGSTSSIDASKAASLKLEMIRLYEGKFEDEDEHGSRVSVSVSVSIEVESEIRNIYEETICPMICADINRKHQDFLFMIKEKFGMDLLTEVTWNLHNTESHFGSQSLQLKFLNGISTTVITGKNIKGNERKPFSVALVDGISGQIVTTGAEAAMEVEIVVLECDSNDDEVDRWTSGEFNKMIVSEWNGKKVLQGNTFVKLNKGTVSLDKISFTHNSVWKGQRKCRMGARSVDAAFPARVKEAKTVSFIINDKRNLLYCKHEIPSLSDPVYRLKEISKSGKRFEQMSKAHIKTVMDLLAFHAINPQRLKNILNVSPNIWTIIMSHAKMCKDDKGIYLYYYPRDGQKSNNGVAFNISGQLVGVFAESQFVPCDNLPYGERFQQADAEKLIGSSSEHWEEVVPFNDEDSLIKHLQSPTTLNPSTHNSLNVVIPVTTDPHDHTNLTSPKSQSQSPKRPASEQAISNSPKQPRYDHPKLSPYTRSDGIGTSNFHNANNLELPLDEDEEYLQYLNLLDQWKILWCAVSVILKLRKRKFCHRNTFIVIAAPMEHAKTCD</sequence>
<feature type="domain" description="Calmodulin binding protein-like N-terminal" evidence="9">
    <location>
        <begin position="123"/>
        <end position="268"/>
    </location>
</feature>